<dbReference type="AlphaFoldDB" id="A0AAV7ERD8"/>
<reference evidence="1 2" key="1">
    <citation type="submission" date="2021-07" db="EMBL/GenBank/DDBJ databases">
        <title>The Aristolochia fimbriata genome: insights into angiosperm evolution, floral development and chemical biosynthesis.</title>
        <authorList>
            <person name="Jiao Y."/>
        </authorList>
    </citation>
    <scope>NUCLEOTIDE SEQUENCE [LARGE SCALE GENOMIC DNA]</scope>
    <source>
        <strain evidence="1">IBCAS-2021</strain>
        <tissue evidence="1">Leaf</tissue>
    </source>
</reference>
<sequence>MEKDYRITCDYISDFWVLEPKPFVNDTRDRIISKGTNTPQPSAQVYGIFSGEEDEKQSPAPSKCCKSFGKNRKQWICCRPRKMKATSNSNVISTGPLLRGAHAPCHWSSEVLRDEMIKEAVIYFSDQTTRRQTIDSAPQLSPIPA</sequence>
<comment type="caution">
    <text evidence="1">The sequence shown here is derived from an EMBL/GenBank/DDBJ whole genome shotgun (WGS) entry which is preliminary data.</text>
</comment>
<protein>
    <submittedName>
        <fullName evidence="1">Uncharacterized protein</fullName>
    </submittedName>
</protein>
<organism evidence="1 2">
    <name type="scientific">Aristolochia fimbriata</name>
    <name type="common">White veined hardy Dutchman's pipe vine</name>
    <dbReference type="NCBI Taxonomy" id="158543"/>
    <lineage>
        <taxon>Eukaryota</taxon>
        <taxon>Viridiplantae</taxon>
        <taxon>Streptophyta</taxon>
        <taxon>Embryophyta</taxon>
        <taxon>Tracheophyta</taxon>
        <taxon>Spermatophyta</taxon>
        <taxon>Magnoliopsida</taxon>
        <taxon>Magnoliidae</taxon>
        <taxon>Piperales</taxon>
        <taxon>Aristolochiaceae</taxon>
        <taxon>Aristolochia</taxon>
    </lineage>
</organism>
<dbReference type="EMBL" id="JAINDJ010000004">
    <property type="protein sequence ID" value="KAG9451288.1"/>
    <property type="molecule type" value="Genomic_DNA"/>
</dbReference>
<name>A0AAV7ERD8_ARIFI</name>
<evidence type="ECO:0000313" key="1">
    <source>
        <dbReference type="EMBL" id="KAG9451288.1"/>
    </source>
</evidence>
<proteinExistence type="predicted"/>
<gene>
    <name evidence="1" type="ORF">H6P81_011253</name>
</gene>
<dbReference type="Proteomes" id="UP000825729">
    <property type="component" value="Unassembled WGS sequence"/>
</dbReference>
<keyword evidence="2" id="KW-1185">Reference proteome</keyword>
<accession>A0AAV7ERD8</accession>
<evidence type="ECO:0000313" key="2">
    <source>
        <dbReference type="Proteomes" id="UP000825729"/>
    </source>
</evidence>